<accession>A0A0D1DX59</accession>
<evidence type="ECO:0000256" key="6">
    <source>
        <dbReference type="ARBA" id="ARBA00034617"/>
    </source>
</evidence>
<keyword evidence="14" id="KW-1185">Reference proteome</keyword>
<feature type="compositionally biased region" description="Polar residues" evidence="10">
    <location>
        <begin position="229"/>
        <end position="238"/>
    </location>
</feature>
<keyword evidence="3 9" id="KW-0347">Helicase</keyword>
<evidence type="ECO:0000313" key="13">
    <source>
        <dbReference type="EMBL" id="KIS68176.1"/>
    </source>
</evidence>
<evidence type="ECO:0000259" key="12">
    <source>
        <dbReference type="PROSITE" id="PS51198"/>
    </source>
</evidence>
<feature type="compositionally biased region" description="Basic and acidic residues" evidence="10">
    <location>
        <begin position="200"/>
        <end position="212"/>
    </location>
</feature>
<dbReference type="GO" id="GO:0005524">
    <property type="term" value="F:ATP binding"/>
    <property type="evidence" value="ECO:0007669"/>
    <property type="project" value="UniProtKB-UniRule"/>
</dbReference>
<feature type="compositionally biased region" description="Polar residues" evidence="10">
    <location>
        <begin position="721"/>
        <end position="739"/>
    </location>
</feature>
<dbReference type="InterPro" id="IPR014017">
    <property type="entry name" value="DNA_helicase_UvrD-like_C"/>
</dbReference>
<feature type="region of interest" description="Disordered" evidence="10">
    <location>
        <begin position="198"/>
        <end position="238"/>
    </location>
</feature>
<comment type="catalytic activity">
    <reaction evidence="6">
        <text>Couples ATP hydrolysis with the unwinding of duplex DNA by translocating in the 3'-5' direction.</text>
        <dbReference type="EC" id="5.6.2.4"/>
    </reaction>
</comment>
<dbReference type="PROSITE" id="PS51198">
    <property type="entry name" value="UVRD_HELICASE_ATP_BIND"/>
    <property type="match status" value="1"/>
</dbReference>
<dbReference type="GO" id="GO:0031297">
    <property type="term" value="P:replication fork processing"/>
    <property type="evidence" value="ECO:0000318"/>
    <property type="project" value="GO_Central"/>
</dbReference>
<feature type="binding site" evidence="9">
    <location>
        <begin position="398"/>
        <end position="405"/>
    </location>
    <ligand>
        <name>ATP</name>
        <dbReference type="ChEBI" id="CHEBI:30616"/>
    </ligand>
</feature>
<organism evidence="13 14">
    <name type="scientific">Mycosarcoma maydis</name>
    <name type="common">Corn smut fungus</name>
    <name type="synonym">Ustilago maydis</name>
    <dbReference type="NCBI Taxonomy" id="5270"/>
    <lineage>
        <taxon>Eukaryota</taxon>
        <taxon>Fungi</taxon>
        <taxon>Dikarya</taxon>
        <taxon>Basidiomycota</taxon>
        <taxon>Ustilaginomycotina</taxon>
        <taxon>Ustilaginomycetes</taxon>
        <taxon>Ustilaginales</taxon>
        <taxon>Ustilaginaceae</taxon>
        <taxon>Mycosarcoma</taxon>
    </lineage>
</organism>
<dbReference type="GeneID" id="23564124"/>
<dbReference type="FunFam" id="3.40.50.300:FF:005416">
    <property type="entry name" value="Chromosome 10, whole genome shotgun sequence"/>
    <property type="match status" value="1"/>
</dbReference>
<evidence type="ECO:0000256" key="5">
    <source>
        <dbReference type="ARBA" id="ARBA00023235"/>
    </source>
</evidence>
<dbReference type="SUPFAM" id="SSF81383">
    <property type="entry name" value="F-box domain"/>
    <property type="match status" value="1"/>
</dbReference>
<dbReference type="PROSITE" id="PS50181">
    <property type="entry name" value="FBOX"/>
    <property type="match status" value="1"/>
</dbReference>
<dbReference type="GO" id="GO:0005634">
    <property type="term" value="C:nucleus"/>
    <property type="evidence" value="ECO:0000318"/>
    <property type="project" value="GO_Central"/>
</dbReference>
<dbReference type="FunCoup" id="A0A0D1DX59">
    <property type="interactions" value="187"/>
</dbReference>
<dbReference type="InterPro" id="IPR036047">
    <property type="entry name" value="F-box-like_dom_sf"/>
</dbReference>
<sequence>MQPITHYTSLLHTQRRNTSHQQRSAADSSNSPFDAPSNIPAKRRQPPSSSCFAQPQALTGTASAVASPSNTGVTTFANRSFNKKVASSNDDSIAARLQPKLSQTSWRRHKSYQHADLNGPTRRTVLEWLPREVVFMILHLLSFRDIQTLCRADKRLRPLIHSKSFCPWRKLLASFLHRQRLYDQVIALEEESLFDSSEIDSNHDHHQDDPHKTPNQGSSQSSSTDGSANLGQAATATTPDQARIEQDFLQAYTDLVSTLQLKAAPLDLLELVPCLTRLWHEHACFPAIRKWCRDFVVGRVTAENIFADVDNAVAIEVLCSVRLYLAVVRVSRAFSQNLPSLQSVRILDYDCFIAVTTFYQPDRTLPAPGADLAFQLTHEQHRFVCRDVRPGELVKVQAFAGTGKTRSLLAYSQRRPHKRFLYIAFNKAAAEEARRRFPSNVQCRTMHSVALCQVVRTAGQEIGDLRARDVVRLLGESLPEGQLVRAQAMSTQSGRDHRLTPTAVATYVLTTLQRFFYSDDATVIPDRHVPNKVTTDTDLKVRAVARCAQELWDSIRQGAPDRNGKSVKCPHDAYVKLLQLQPPHHSENFFKAFDVLLLDEAQDLSAAQVSILLRAKKHCGILIVGDIFQKIYGFRGGTAKAFDERLYPSTARFQLTKSFRFGNAIAKIATEMLGLRKPAPWERSSARPVLTGALGMADRVYADANVFRHQLVPPTPAAESRQPTQQRIGDPNEVSTEMQPTPALANVLPDQMDEGRRAVALQAGLVGSIGHSDELIRHTRIFRSNRKLCLTALALSASLPQPHKLFLKTSQALQPEAIVTLLRDAHILYHNDSRSMSRNSLLRDFASWKDLVQRVEAEGSGESKLSLAVALGGLLASSDFLEQVAQLEMRFADTEQDATVILTTVHQAKGLEWDYVCVEDDFRPVFGAEKSQRVEVESYWHQDELNHLYVALTRAKRKLVVSRVVLQWVAAMRGLYRYRLLTSNSNTTMGKMGLCPHCRASKHPFVVKEYRVACFDFLNPRCNDYAGSSQNGAAAAEKTSASTNKVSTSAVSWRDPAPLTHSLGCTGCLSDPASAIHVECLADPDLALFVATAPKITRQRPHAPKPEADSTAAVVEKRKAIAAVPPTSFKLDPSKHPFLRADHRSMKWAIMHHEYKRTVYGWFDDM</sequence>
<reference evidence="13 14" key="1">
    <citation type="journal article" date="2006" name="Nature">
        <title>Insights from the genome of the biotrophic fungal plant pathogen Ustilago maydis.</title>
        <authorList>
            <person name="Kamper J."/>
            <person name="Kahmann R."/>
            <person name="Bolker M."/>
            <person name="Ma L.J."/>
            <person name="Brefort T."/>
            <person name="Saville B.J."/>
            <person name="Banuett F."/>
            <person name="Kronstad J.W."/>
            <person name="Gold S.E."/>
            <person name="Muller O."/>
            <person name="Perlin M.H."/>
            <person name="Wosten H.A."/>
            <person name="de Vries R."/>
            <person name="Ruiz-Herrera J."/>
            <person name="Reynaga-Pena C.G."/>
            <person name="Snetselaar K."/>
            <person name="McCann M."/>
            <person name="Perez-Martin J."/>
            <person name="Feldbrugge M."/>
            <person name="Basse C.W."/>
            <person name="Steinberg G."/>
            <person name="Ibeas J.I."/>
            <person name="Holloman W."/>
            <person name="Guzman P."/>
            <person name="Farman M."/>
            <person name="Stajich J.E."/>
            <person name="Sentandreu R."/>
            <person name="Gonzalez-Prieto J.M."/>
            <person name="Kennell J.C."/>
            <person name="Molina L."/>
            <person name="Schirawski J."/>
            <person name="Mendoza-Mendoza A."/>
            <person name="Greilinger D."/>
            <person name="Munch K."/>
            <person name="Rossel N."/>
            <person name="Scherer M."/>
            <person name="Vranes M."/>
            <person name="Ladendorf O."/>
            <person name="Vincon V."/>
            <person name="Fuchs U."/>
            <person name="Sandrock B."/>
            <person name="Meng S."/>
            <person name="Ho E.C."/>
            <person name="Cahill M.J."/>
            <person name="Boyce K.J."/>
            <person name="Klose J."/>
            <person name="Klosterman S.J."/>
            <person name="Deelstra H.J."/>
            <person name="Ortiz-Castellanos L."/>
            <person name="Li W."/>
            <person name="Sanchez-Alonso P."/>
            <person name="Schreier P.H."/>
            <person name="Hauser-Hahn I."/>
            <person name="Vaupel M."/>
            <person name="Koopmann E."/>
            <person name="Friedrich G."/>
            <person name="Voss H."/>
            <person name="Schluter T."/>
            <person name="Margolis J."/>
            <person name="Platt D."/>
            <person name="Swimmer C."/>
            <person name="Gnirke A."/>
            <person name="Chen F."/>
            <person name="Vysotskaia V."/>
            <person name="Mannhaupt G."/>
            <person name="Guldener U."/>
            <person name="Munsterkotter M."/>
            <person name="Haase D."/>
            <person name="Oesterheld M."/>
            <person name="Mewes H.W."/>
            <person name="Mauceli E.W."/>
            <person name="DeCaprio D."/>
            <person name="Wade C.M."/>
            <person name="Butler J."/>
            <person name="Young S."/>
            <person name="Jaffe D.B."/>
            <person name="Calvo S."/>
            <person name="Nusbaum C."/>
            <person name="Galagan J."/>
            <person name="Birren B.W."/>
        </authorList>
    </citation>
    <scope>NUCLEOTIDE SEQUENCE [LARGE SCALE GENOMIC DNA]</scope>
    <source>
        <strain evidence="14">DSM 14603 / FGSC 9021 / UM521</strain>
    </source>
</reference>
<evidence type="ECO:0000313" key="14">
    <source>
        <dbReference type="Proteomes" id="UP000000561"/>
    </source>
</evidence>
<evidence type="ECO:0000259" key="11">
    <source>
        <dbReference type="PROSITE" id="PS50181"/>
    </source>
</evidence>
<dbReference type="eggNOG" id="KOG2108">
    <property type="taxonomic scope" value="Eukaryota"/>
</dbReference>
<dbReference type="GO" id="GO:0016787">
    <property type="term" value="F:hydrolase activity"/>
    <property type="evidence" value="ECO:0007669"/>
    <property type="project" value="UniProtKB-UniRule"/>
</dbReference>
<dbReference type="RefSeq" id="XP_011390209.1">
    <property type="nucleotide sequence ID" value="XM_011391907.1"/>
</dbReference>
<dbReference type="InterPro" id="IPR027417">
    <property type="entry name" value="P-loop_NTPase"/>
</dbReference>
<feature type="domain" description="F-box" evidence="11">
    <location>
        <begin position="123"/>
        <end position="171"/>
    </location>
</feature>
<dbReference type="Pfam" id="PF00580">
    <property type="entry name" value="UvrD-helicase"/>
    <property type="match status" value="1"/>
</dbReference>
<evidence type="ECO:0000256" key="7">
    <source>
        <dbReference type="ARBA" id="ARBA00034808"/>
    </source>
</evidence>
<keyword evidence="1 9" id="KW-0547">Nucleotide-binding</keyword>
<dbReference type="InterPro" id="IPR001810">
    <property type="entry name" value="F-box_dom"/>
</dbReference>
<evidence type="ECO:0000256" key="9">
    <source>
        <dbReference type="PROSITE-ProRule" id="PRU00560"/>
    </source>
</evidence>
<dbReference type="KEGG" id="uma:UMAG_03756"/>
<evidence type="ECO:0000256" key="10">
    <source>
        <dbReference type="SAM" id="MobiDB-lite"/>
    </source>
</evidence>
<dbReference type="VEuPathDB" id="FungiDB:UMAG_03756"/>
<dbReference type="SUPFAM" id="SSF52540">
    <property type="entry name" value="P-loop containing nucleoside triphosphate hydrolases"/>
    <property type="match status" value="1"/>
</dbReference>
<feature type="compositionally biased region" description="Polar residues" evidence="10">
    <location>
        <begin position="19"/>
        <end position="32"/>
    </location>
</feature>
<dbReference type="Gene3D" id="3.40.50.300">
    <property type="entry name" value="P-loop containing nucleotide triphosphate hydrolases"/>
    <property type="match status" value="2"/>
</dbReference>
<gene>
    <name evidence="13" type="ORF">UMAG_03756</name>
</gene>
<evidence type="ECO:0000256" key="2">
    <source>
        <dbReference type="ARBA" id="ARBA00022801"/>
    </source>
</evidence>
<keyword evidence="2 9" id="KW-0378">Hydrolase</keyword>
<comment type="catalytic activity">
    <reaction evidence="8">
        <text>ATP + H2O = ADP + phosphate + H(+)</text>
        <dbReference type="Rhea" id="RHEA:13065"/>
        <dbReference type="ChEBI" id="CHEBI:15377"/>
        <dbReference type="ChEBI" id="CHEBI:15378"/>
        <dbReference type="ChEBI" id="CHEBI:30616"/>
        <dbReference type="ChEBI" id="CHEBI:43474"/>
        <dbReference type="ChEBI" id="CHEBI:456216"/>
        <dbReference type="EC" id="5.6.2.4"/>
    </reaction>
</comment>
<dbReference type="InterPro" id="IPR014016">
    <property type="entry name" value="UvrD-like_ATP-bd"/>
</dbReference>
<dbReference type="Pfam" id="PF13361">
    <property type="entry name" value="UvrD_C"/>
    <property type="match status" value="1"/>
</dbReference>
<feature type="domain" description="UvrD-like helicase ATP-binding" evidence="12">
    <location>
        <begin position="377"/>
        <end position="662"/>
    </location>
</feature>
<keyword evidence="4 9" id="KW-0067">ATP-binding</keyword>
<dbReference type="InParanoid" id="A0A0D1DX59"/>
<name>A0A0D1DX59_MYCMD</name>
<dbReference type="GO" id="GO:0000724">
    <property type="term" value="P:double-strand break repair via homologous recombination"/>
    <property type="evidence" value="ECO:0000318"/>
    <property type="project" value="GO_Central"/>
</dbReference>
<evidence type="ECO:0000256" key="8">
    <source>
        <dbReference type="ARBA" id="ARBA00048988"/>
    </source>
</evidence>
<feature type="compositionally biased region" description="Low complexity" evidence="10">
    <location>
        <begin position="216"/>
        <end position="227"/>
    </location>
</feature>
<evidence type="ECO:0000256" key="4">
    <source>
        <dbReference type="ARBA" id="ARBA00022840"/>
    </source>
</evidence>
<dbReference type="InterPro" id="IPR000212">
    <property type="entry name" value="DNA_helicase_UvrD/REP"/>
</dbReference>
<dbReference type="EC" id="5.6.2.4" evidence="7"/>
<dbReference type="FunFam" id="3.40.50.300:FF:005425">
    <property type="entry name" value="Chromosome 10, whole genome shotgun sequence"/>
    <property type="match status" value="1"/>
</dbReference>
<dbReference type="GO" id="GO:0003677">
    <property type="term" value="F:DNA binding"/>
    <property type="evidence" value="ECO:0007669"/>
    <property type="project" value="InterPro"/>
</dbReference>
<evidence type="ECO:0000256" key="3">
    <source>
        <dbReference type="ARBA" id="ARBA00022806"/>
    </source>
</evidence>
<dbReference type="OMA" id="PHDAYVK"/>
<feature type="compositionally biased region" description="Polar residues" evidence="10">
    <location>
        <begin position="1"/>
        <end position="12"/>
    </location>
</feature>
<keyword evidence="5" id="KW-0413">Isomerase</keyword>
<dbReference type="EMBL" id="CM003149">
    <property type="protein sequence ID" value="KIS68176.1"/>
    <property type="molecule type" value="Genomic_DNA"/>
</dbReference>
<proteinExistence type="predicted"/>
<evidence type="ECO:0000256" key="1">
    <source>
        <dbReference type="ARBA" id="ARBA00022741"/>
    </source>
</evidence>
<dbReference type="Proteomes" id="UP000000561">
    <property type="component" value="Chromosome 10"/>
</dbReference>
<dbReference type="PANTHER" id="PTHR11070">
    <property type="entry name" value="UVRD / RECB / PCRA DNA HELICASE FAMILY MEMBER"/>
    <property type="match status" value="1"/>
</dbReference>
<protein>
    <recommendedName>
        <fullName evidence="7">DNA 3'-5' helicase</fullName>
        <ecNumber evidence="7">5.6.2.4</ecNumber>
    </recommendedName>
</protein>
<feature type="region of interest" description="Disordered" evidence="10">
    <location>
        <begin position="1"/>
        <end position="54"/>
    </location>
</feature>
<dbReference type="STRING" id="237631.A0A0D1DX59"/>
<dbReference type="AlphaFoldDB" id="A0A0D1DX59"/>
<dbReference type="OrthoDB" id="1470711at2759"/>
<feature type="region of interest" description="Disordered" evidence="10">
    <location>
        <begin position="713"/>
        <end position="739"/>
    </location>
</feature>
<dbReference type="PANTHER" id="PTHR11070:SF30">
    <property type="entry name" value="F-BOX DNA HELICASE 1"/>
    <property type="match status" value="1"/>
</dbReference>
<dbReference type="GO" id="GO:0043138">
    <property type="term" value="F:3'-5' DNA helicase activity"/>
    <property type="evidence" value="ECO:0000318"/>
    <property type="project" value="GO_Central"/>
</dbReference>